<dbReference type="OrthoDB" id="3004996at2759"/>
<dbReference type="AlphaFoldDB" id="D8PPE0"/>
<sequence length="302" mass="33814">MSDQVPTQGPALKALRPYMDTIDRREYACHPYFVVCLLQLEKRLERDGAATLATGATYDRLINFLVHHLFRVLAGSRSDPTLGCLKQHCKDMYKAHPYILDFCRSKCLPKGGKHRELAKDERTGVEVMLDILTRLNQVETFLHNAAIAPSASHFNLIIVWLKHKRDAVAPSLVRYPILASSPAVLLALIDAVANYAAGNAMNAHVLFSVAHYVAQCSGPSQGGAWRNFLRGLDPDQAQVFVSSCTFILNWMDVQGERPRPQIISFRENLIEAAAHLVAVRRLAVNEISCHRLIWERASGRVH</sequence>
<accession>D8PPE0</accession>
<dbReference type="Proteomes" id="UP000007431">
    <property type="component" value="Unassembled WGS sequence"/>
</dbReference>
<organism evidence="2">
    <name type="scientific">Schizophyllum commune (strain H4-8 / FGSC 9210)</name>
    <name type="common">Split gill fungus</name>
    <dbReference type="NCBI Taxonomy" id="578458"/>
    <lineage>
        <taxon>Eukaryota</taxon>
        <taxon>Fungi</taxon>
        <taxon>Dikarya</taxon>
        <taxon>Basidiomycota</taxon>
        <taxon>Agaricomycotina</taxon>
        <taxon>Agaricomycetes</taxon>
        <taxon>Agaricomycetidae</taxon>
        <taxon>Agaricales</taxon>
        <taxon>Schizophyllaceae</taxon>
        <taxon>Schizophyllum</taxon>
    </lineage>
</organism>
<dbReference type="HOGENOM" id="CLU_921827_0_0_1"/>
<proteinExistence type="predicted"/>
<dbReference type="VEuPathDB" id="FungiDB:SCHCODRAFT_02501255"/>
<dbReference type="EMBL" id="GL377302">
    <property type="protein sequence ID" value="EFJ01606.1"/>
    <property type="molecule type" value="Genomic_DNA"/>
</dbReference>
<feature type="non-terminal residue" evidence="1">
    <location>
        <position position="302"/>
    </location>
</feature>
<evidence type="ECO:0000313" key="1">
    <source>
        <dbReference type="EMBL" id="EFJ01606.1"/>
    </source>
</evidence>
<reference evidence="1 2" key="1">
    <citation type="journal article" date="2010" name="Nat. Biotechnol.">
        <title>Genome sequence of the model mushroom Schizophyllum commune.</title>
        <authorList>
            <person name="Ohm R.A."/>
            <person name="de Jong J.F."/>
            <person name="Lugones L.G."/>
            <person name="Aerts A."/>
            <person name="Kothe E."/>
            <person name="Stajich J.E."/>
            <person name="de Vries R.P."/>
            <person name="Record E."/>
            <person name="Levasseur A."/>
            <person name="Baker S.E."/>
            <person name="Bartholomew K.A."/>
            <person name="Coutinho P.M."/>
            <person name="Erdmann S."/>
            <person name="Fowler T.J."/>
            <person name="Gathman A.C."/>
            <person name="Lombard V."/>
            <person name="Henrissat B."/>
            <person name="Knabe N."/>
            <person name="Kuees U."/>
            <person name="Lilly W.W."/>
            <person name="Lindquist E."/>
            <person name="Lucas S."/>
            <person name="Magnuson J.K."/>
            <person name="Piumi F."/>
            <person name="Raudaskoski M."/>
            <person name="Salamov A."/>
            <person name="Schmutz J."/>
            <person name="Schwarze F.W.M.R."/>
            <person name="vanKuyk P.A."/>
            <person name="Horton J.S."/>
            <person name="Grigoriev I.V."/>
            <person name="Woesten H.A.B."/>
        </authorList>
    </citation>
    <scope>NUCLEOTIDE SEQUENCE [LARGE SCALE GENOMIC DNA]</scope>
    <source>
        <strain evidence="2">H4-8 / FGSC 9210</strain>
    </source>
</reference>
<dbReference type="KEGG" id="scm:SCHCO_02501255"/>
<keyword evidence="2" id="KW-1185">Reference proteome</keyword>
<dbReference type="GeneID" id="9585871"/>
<dbReference type="InParanoid" id="D8PPE0"/>
<dbReference type="RefSeq" id="XP_003036508.1">
    <property type="nucleotide sequence ID" value="XM_003036462.1"/>
</dbReference>
<gene>
    <name evidence="1" type="ORF">SCHCODRAFT_102510</name>
</gene>
<name>D8PPE0_SCHCM</name>
<protein>
    <submittedName>
        <fullName evidence="1">Uncharacterized protein</fullName>
    </submittedName>
</protein>
<evidence type="ECO:0000313" key="2">
    <source>
        <dbReference type="Proteomes" id="UP000007431"/>
    </source>
</evidence>